<dbReference type="RefSeq" id="WP_183391715.1">
    <property type="nucleotide sequence ID" value="NZ_JACHVY010000002.1"/>
</dbReference>
<feature type="binding site" evidence="2">
    <location>
        <position position="93"/>
    </location>
    <ligand>
        <name>substrate</name>
    </ligand>
</feature>
<dbReference type="InterPro" id="IPR039069">
    <property type="entry name" value="CE7"/>
</dbReference>
<feature type="active site" description="Nucleophile" evidence="1">
    <location>
        <position position="189"/>
    </location>
</feature>
<dbReference type="PANTHER" id="PTHR40111:SF1">
    <property type="entry name" value="CEPHALOSPORIN-C DEACETYLASE"/>
    <property type="match status" value="1"/>
</dbReference>
<dbReference type="Proteomes" id="UP000533269">
    <property type="component" value="Unassembled WGS sequence"/>
</dbReference>
<evidence type="ECO:0000313" key="4">
    <source>
        <dbReference type="EMBL" id="MBB2901720.1"/>
    </source>
</evidence>
<keyword evidence="4" id="KW-0378">Hydrolase</keyword>
<dbReference type="Pfam" id="PF05448">
    <property type="entry name" value="AXE1"/>
    <property type="match status" value="1"/>
</dbReference>
<feature type="active site" description="Charge relay system" evidence="1">
    <location>
        <position position="311"/>
    </location>
</feature>
<proteinExistence type="predicted"/>
<dbReference type="InterPro" id="IPR008391">
    <property type="entry name" value="AXE1_dom"/>
</dbReference>
<dbReference type="EC" id="3.1.1.41" evidence="4"/>
<dbReference type="SUPFAM" id="SSF53474">
    <property type="entry name" value="alpha/beta-Hydrolases"/>
    <property type="match status" value="1"/>
</dbReference>
<dbReference type="EMBL" id="JACHVY010000002">
    <property type="protein sequence ID" value="MBB2901720.1"/>
    <property type="molecule type" value="Genomic_DNA"/>
</dbReference>
<evidence type="ECO:0000313" key="5">
    <source>
        <dbReference type="Proteomes" id="UP000533269"/>
    </source>
</evidence>
<dbReference type="GO" id="GO:0005976">
    <property type="term" value="P:polysaccharide metabolic process"/>
    <property type="evidence" value="ECO:0007669"/>
    <property type="project" value="TreeGrafter"/>
</dbReference>
<dbReference type="GO" id="GO:0047739">
    <property type="term" value="F:cephalosporin-C deacetylase activity"/>
    <property type="evidence" value="ECO:0007669"/>
    <property type="project" value="UniProtKB-EC"/>
</dbReference>
<sequence length="332" mass="35501">MPLTDLPLEELRAYRGDVAEPADFDAFWADSLALAREHDLAVTLSPHTGPALPALRVEDVRFAGWAGDPIAAWLIRPAHLPGPLPVVVEFIGYSGGRGLPVERTTWAAAGFAHLVVDTRGMGQDTPDPDPTAPGGQWVGGFMTKGVGDPSTYFYRRAYVDCARAVEVAHALPALGVDVDPARVVVRGGSQGGAFTLAAAGLSGDRVAAALVDVPFLCHLRRAVDTASEGPYPEVVTYLRRHSPEAVEQTFRTLSYVDGANFARRAAAPALFSVALMDPVCPPSTVFAAYNRYGERAGSPRKDIDVWEFGDHGGGLGFQVQRQLRFLDGLGLR</sequence>
<reference evidence="4 5" key="2">
    <citation type="submission" date="2020-08" db="EMBL/GenBank/DDBJ databases">
        <authorList>
            <person name="Partida-Martinez L."/>
            <person name="Huntemann M."/>
            <person name="Clum A."/>
            <person name="Wang J."/>
            <person name="Palaniappan K."/>
            <person name="Ritter S."/>
            <person name="Chen I.-M."/>
            <person name="Stamatis D."/>
            <person name="Reddy T."/>
            <person name="O'Malley R."/>
            <person name="Daum C."/>
            <person name="Shapiro N."/>
            <person name="Ivanova N."/>
            <person name="Kyrpides N."/>
            <person name="Woyke T."/>
        </authorList>
    </citation>
    <scope>NUCLEOTIDE SEQUENCE [LARGE SCALE GENOMIC DNA]</scope>
    <source>
        <strain evidence="4 5">AS2.23</strain>
    </source>
</reference>
<name>A0A7W4TMU4_KINRA</name>
<dbReference type="Gene3D" id="3.40.50.1820">
    <property type="entry name" value="alpha/beta hydrolase"/>
    <property type="match status" value="1"/>
</dbReference>
<feature type="active site" description="Charge relay system" evidence="1">
    <location>
        <position position="277"/>
    </location>
</feature>
<feature type="domain" description="Acetyl xylan esterase" evidence="3">
    <location>
        <begin position="1"/>
        <end position="327"/>
    </location>
</feature>
<dbReference type="PANTHER" id="PTHR40111">
    <property type="entry name" value="CEPHALOSPORIN-C DEACETYLASE"/>
    <property type="match status" value="1"/>
</dbReference>
<gene>
    <name evidence="4" type="ORF">FHR75_002535</name>
</gene>
<organism evidence="4 5">
    <name type="scientific">Kineococcus radiotolerans</name>
    <dbReference type="NCBI Taxonomy" id="131568"/>
    <lineage>
        <taxon>Bacteria</taxon>
        <taxon>Bacillati</taxon>
        <taxon>Actinomycetota</taxon>
        <taxon>Actinomycetes</taxon>
        <taxon>Kineosporiales</taxon>
        <taxon>Kineosporiaceae</taxon>
        <taxon>Kineococcus</taxon>
    </lineage>
</organism>
<evidence type="ECO:0000256" key="2">
    <source>
        <dbReference type="PIRSR" id="PIRSR639069-2"/>
    </source>
</evidence>
<accession>A0A7W4TMU4</accession>
<evidence type="ECO:0000259" key="3">
    <source>
        <dbReference type="Pfam" id="PF05448"/>
    </source>
</evidence>
<reference evidence="4 5" key="1">
    <citation type="submission" date="2020-08" db="EMBL/GenBank/DDBJ databases">
        <title>The Agave Microbiome: Exploring the role of microbial communities in plant adaptations to desert environments.</title>
        <authorList>
            <person name="Partida-Martinez L.P."/>
        </authorList>
    </citation>
    <scope>NUCLEOTIDE SEQUENCE [LARGE SCALE GENOMIC DNA]</scope>
    <source>
        <strain evidence="4 5">AS2.23</strain>
    </source>
</reference>
<dbReference type="AlphaFoldDB" id="A0A7W4TMU4"/>
<evidence type="ECO:0000256" key="1">
    <source>
        <dbReference type="PIRSR" id="PIRSR639069-1"/>
    </source>
</evidence>
<dbReference type="InterPro" id="IPR029058">
    <property type="entry name" value="AB_hydrolase_fold"/>
</dbReference>
<comment type="caution">
    <text evidence="4">The sequence shown here is derived from an EMBL/GenBank/DDBJ whole genome shotgun (WGS) entry which is preliminary data.</text>
</comment>
<protein>
    <submittedName>
        <fullName evidence="4">Cephalosporin-C deacetylase</fullName>
        <ecNumber evidence="4">3.1.1.41</ecNumber>
    </submittedName>
</protein>